<gene>
    <name evidence="1" type="ORF">VNI00_004566</name>
</gene>
<dbReference type="Gene3D" id="3.80.10.10">
    <property type="entry name" value="Ribonuclease Inhibitor"/>
    <property type="match status" value="1"/>
</dbReference>
<dbReference type="SUPFAM" id="SSF52047">
    <property type="entry name" value="RNI-like"/>
    <property type="match status" value="1"/>
</dbReference>
<name>A0AAW0DLP5_9AGAR</name>
<accession>A0AAW0DLP5</accession>
<evidence type="ECO:0000313" key="2">
    <source>
        <dbReference type="Proteomes" id="UP001383192"/>
    </source>
</evidence>
<sequence>MDVLDLCDYYIPRDSPLLRNLTTLTWYGNGSPEVVLTGDQLLDILRMSPKLQSLSLQGILPPSIPNGVVSLPSLRDLSLDSHSYSEALVGLDLCNHIIFSEKTRLHLYIPYLSYTLTLANAIYSCLSRWFDPSSSVTNPRLLNTLRLEDDRKDLDLLVQAWYDPIPLMDLLEQERYKLTTTLTTPIYIHFEYEDNDDSWPPYPQLMTTIVQTVPFTRLETLDIRQFPSYRNALETLLRSVCWIGTLKNLLVGEVHAYRVVNVLHFGIAALDGGAESSTATMLPFPALETLVLACVDFVRDDDIPFMPSLLDALTARSKPLSKLYIRKCHQFPKDGAGLLKGIVGDVDWDGL</sequence>
<dbReference type="Proteomes" id="UP001383192">
    <property type="component" value="Unassembled WGS sequence"/>
</dbReference>
<comment type="caution">
    <text evidence="1">The sequence shown here is derived from an EMBL/GenBank/DDBJ whole genome shotgun (WGS) entry which is preliminary data.</text>
</comment>
<protein>
    <submittedName>
        <fullName evidence="1">Uncharacterized protein</fullName>
    </submittedName>
</protein>
<keyword evidence="2" id="KW-1185">Reference proteome</keyword>
<dbReference type="EMBL" id="JAYKXP010000012">
    <property type="protein sequence ID" value="KAK7051587.1"/>
    <property type="molecule type" value="Genomic_DNA"/>
</dbReference>
<organism evidence="1 2">
    <name type="scientific">Paramarasmius palmivorus</name>
    <dbReference type="NCBI Taxonomy" id="297713"/>
    <lineage>
        <taxon>Eukaryota</taxon>
        <taxon>Fungi</taxon>
        <taxon>Dikarya</taxon>
        <taxon>Basidiomycota</taxon>
        <taxon>Agaricomycotina</taxon>
        <taxon>Agaricomycetes</taxon>
        <taxon>Agaricomycetidae</taxon>
        <taxon>Agaricales</taxon>
        <taxon>Marasmiineae</taxon>
        <taxon>Marasmiaceae</taxon>
        <taxon>Paramarasmius</taxon>
    </lineage>
</organism>
<proteinExistence type="predicted"/>
<dbReference type="AlphaFoldDB" id="A0AAW0DLP5"/>
<dbReference type="InterPro" id="IPR032675">
    <property type="entry name" value="LRR_dom_sf"/>
</dbReference>
<evidence type="ECO:0000313" key="1">
    <source>
        <dbReference type="EMBL" id="KAK7051587.1"/>
    </source>
</evidence>
<reference evidence="1 2" key="1">
    <citation type="submission" date="2024-01" db="EMBL/GenBank/DDBJ databases">
        <title>A draft genome for a cacao thread blight-causing isolate of Paramarasmius palmivorus.</title>
        <authorList>
            <person name="Baruah I.K."/>
            <person name="Bukari Y."/>
            <person name="Amoako-Attah I."/>
            <person name="Meinhardt L.W."/>
            <person name="Bailey B.A."/>
            <person name="Cohen S.P."/>
        </authorList>
    </citation>
    <scope>NUCLEOTIDE SEQUENCE [LARGE SCALE GENOMIC DNA]</scope>
    <source>
        <strain evidence="1 2">GH-12</strain>
    </source>
</reference>